<dbReference type="AlphaFoldDB" id="A0A3R7RXB0"/>
<reference evidence="2 3" key="1">
    <citation type="journal article" date="2018" name="BMC Genomics">
        <title>Genomic comparison of Trypanosoma conorhini and Trypanosoma rangeli to Trypanosoma cruzi strains of high and low virulence.</title>
        <authorList>
            <person name="Bradwell K.R."/>
            <person name="Koparde V.N."/>
            <person name="Matveyev A.V."/>
            <person name="Serrano M.G."/>
            <person name="Alves J.M."/>
            <person name="Parikh H."/>
            <person name="Huang B."/>
            <person name="Lee V."/>
            <person name="Espinosa-Alvarez O."/>
            <person name="Ortiz P.A."/>
            <person name="Costa-Martins A.G."/>
            <person name="Teixeira M.M."/>
            <person name="Buck G.A."/>
        </authorList>
    </citation>
    <scope>NUCLEOTIDE SEQUENCE [LARGE SCALE GENOMIC DNA]</scope>
    <source>
        <strain evidence="2 3">025E</strain>
    </source>
</reference>
<feature type="region of interest" description="Disordered" evidence="1">
    <location>
        <begin position="497"/>
        <end position="516"/>
    </location>
</feature>
<feature type="compositionally biased region" description="Pro residues" evidence="1">
    <location>
        <begin position="650"/>
        <end position="662"/>
    </location>
</feature>
<evidence type="ECO:0000256" key="1">
    <source>
        <dbReference type="SAM" id="MobiDB-lite"/>
    </source>
</evidence>
<dbReference type="OrthoDB" id="243436at2759"/>
<dbReference type="Proteomes" id="UP000284403">
    <property type="component" value="Unassembled WGS sequence"/>
</dbReference>
<feature type="region of interest" description="Disordered" evidence="1">
    <location>
        <begin position="632"/>
        <end position="662"/>
    </location>
</feature>
<sequence>MTTWLFRVVFDRACVPHFPTSRERAPPDSPLICRILFDGKEANLDVAPAPHHAAASKPVAFKYRIRASTWKDLAAAFSQRRACLQVMCLDAAEEEAARDADLNEDSVVGIASIDLLSLAQNVTAQYELPLRAPDAGSDTTKLGRLSVCITMEQLCDFRMQLKEMRASGLETGAYKLRYFLSASSVYVCSSESRSKLGSATWTNGTLQELLFQGTLRALASRDFTISLLKSGENGRGPPVAIFTVSLLQVQANASETVREIPFLLEDPESPAILSGVLQLSELPVFQQNIRLLPTACRSYTCDEARNKWRRPDAVAALGQSYEAATPTAPLQRAPASGEATARVIDLPTAPPPAPLGAVPAAATLGQAVDEAPARPPLGEGGGSARAGLAHSGSSTSCSDVCGLRSPPREEDSRSYTQPLNGAALAHEWSLPQEQGGRDGGATASASPPPRFTATDITEASELSLHFAGTKEDKLLQKEQEEKGERHHLTAFYGTLQRETQQQQQQHDEAGKEEEEGDCKQLMHSVYHLLQELDCVEERIVILQECLENTCMLPGSADNDAATQIGALEQQLSELGMAETTLMQLEARLQERFRLCAEQYRTSEAEFRASVRRLEVYAEVLINIDRGVSAEMQGEELGEPSPKGTAAICHPPRPPCTPKPTWR</sequence>
<evidence type="ECO:0000313" key="3">
    <source>
        <dbReference type="Proteomes" id="UP000284403"/>
    </source>
</evidence>
<dbReference type="EMBL" id="MKKU01000340">
    <property type="protein sequence ID" value="RNF15063.1"/>
    <property type="molecule type" value="Genomic_DNA"/>
</dbReference>
<accession>A0A3R7RXB0</accession>
<comment type="caution">
    <text evidence="2">The sequence shown here is derived from an EMBL/GenBank/DDBJ whole genome shotgun (WGS) entry which is preliminary data.</text>
</comment>
<dbReference type="GeneID" id="40319240"/>
<keyword evidence="3" id="KW-1185">Reference proteome</keyword>
<gene>
    <name evidence="2" type="ORF">Tco025E_05629</name>
</gene>
<proteinExistence type="predicted"/>
<organism evidence="2 3">
    <name type="scientific">Trypanosoma conorhini</name>
    <dbReference type="NCBI Taxonomy" id="83891"/>
    <lineage>
        <taxon>Eukaryota</taxon>
        <taxon>Discoba</taxon>
        <taxon>Euglenozoa</taxon>
        <taxon>Kinetoplastea</taxon>
        <taxon>Metakinetoplastina</taxon>
        <taxon>Trypanosomatida</taxon>
        <taxon>Trypanosomatidae</taxon>
        <taxon>Trypanosoma</taxon>
    </lineage>
</organism>
<feature type="region of interest" description="Disordered" evidence="1">
    <location>
        <begin position="371"/>
        <end position="416"/>
    </location>
</feature>
<name>A0A3R7RXB0_9TRYP</name>
<dbReference type="RefSeq" id="XP_029227366.1">
    <property type="nucleotide sequence ID" value="XM_029372522.1"/>
</dbReference>
<protein>
    <submittedName>
        <fullName evidence="2">Uncharacterized protein</fullName>
    </submittedName>
</protein>
<feature type="region of interest" description="Disordered" evidence="1">
    <location>
        <begin position="431"/>
        <end position="451"/>
    </location>
</feature>
<evidence type="ECO:0000313" key="2">
    <source>
        <dbReference type="EMBL" id="RNF15063.1"/>
    </source>
</evidence>